<proteinExistence type="predicted"/>
<feature type="domain" description="CobW/HypB/UreG nucleotide-binding" evidence="2">
    <location>
        <begin position="100"/>
        <end position="300"/>
    </location>
</feature>
<evidence type="ECO:0000313" key="3">
    <source>
        <dbReference type="EMBL" id="KAF0693892.1"/>
    </source>
</evidence>
<dbReference type="InterPro" id="IPR051927">
    <property type="entry name" value="Zn_Chap_cDPG_Synth"/>
</dbReference>
<feature type="compositionally biased region" description="Basic residues" evidence="1">
    <location>
        <begin position="71"/>
        <end position="87"/>
    </location>
</feature>
<protein>
    <submittedName>
        <fullName evidence="4">Aste57867_15186 protein</fullName>
    </submittedName>
</protein>
<dbReference type="OrthoDB" id="272672at2759"/>
<dbReference type="Pfam" id="PF02492">
    <property type="entry name" value="cobW"/>
    <property type="match status" value="1"/>
</dbReference>
<sequence>MVATTGLAIQIPSEKLSDRASRLAVYCRLNRKANETPPKGCQPLSDSQHRSLTSHNLVHFSFPRRWLLAPKPKHTHAPKTSSKKKQATARTPKSVTAPLPVTLLSGFLGAGKTTVLKHILESNVHRLRIAVIVNDMTELNIDTKFVRNAGLIQTKLEVVSLQNGCVCCTLRGNLIREIAKLQRMHAFDYLVIESTGIAEPMPVAESFVFDANTAQVVGDDDVDMLWDLAALNTCVTVVDALEFPRMFASTHRFDQDQLLVEQVEFANIILVNKADLVPSSAARAAVVQLVQKLNPHAKVILTTRSSVPLDEILHTAAFDLERAKQSVG</sequence>
<dbReference type="InterPro" id="IPR027417">
    <property type="entry name" value="P-loop_NTPase"/>
</dbReference>
<dbReference type="SUPFAM" id="SSF52540">
    <property type="entry name" value="P-loop containing nucleoside triphosphate hydrolases"/>
    <property type="match status" value="1"/>
</dbReference>
<dbReference type="EMBL" id="CAADRA010005655">
    <property type="protein sequence ID" value="VFT91995.1"/>
    <property type="molecule type" value="Genomic_DNA"/>
</dbReference>
<dbReference type="PANTHER" id="PTHR43603">
    <property type="entry name" value="COBW DOMAIN-CONTAINING PROTEIN DDB_G0274527"/>
    <property type="match status" value="1"/>
</dbReference>
<dbReference type="CDD" id="cd03112">
    <property type="entry name" value="CobW-like"/>
    <property type="match status" value="1"/>
</dbReference>
<evidence type="ECO:0000256" key="1">
    <source>
        <dbReference type="SAM" id="MobiDB-lite"/>
    </source>
</evidence>
<accession>A0A485L3U6</accession>
<evidence type="ECO:0000313" key="5">
    <source>
        <dbReference type="Proteomes" id="UP000332933"/>
    </source>
</evidence>
<organism evidence="4 5">
    <name type="scientific">Aphanomyces stellatus</name>
    <dbReference type="NCBI Taxonomy" id="120398"/>
    <lineage>
        <taxon>Eukaryota</taxon>
        <taxon>Sar</taxon>
        <taxon>Stramenopiles</taxon>
        <taxon>Oomycota</taxon>
        <taxon>Saprolegniomycetes</taxon>
        <taxon>Saprolegniales</taxon>
        <taxon>Verrucalvaceae</taxon>
        <taxon>Aphanomyces</taxon>
    </lineage>
</organism>
<keyword evidence="5" id="KW-1185">Reference proteome</keyword>
<reference evidence="3" key="2">
    <citation type="submission" date="2019-06" db="EMBL/GenBank/DDBJ databases">
        <title>Genomics analysis of Aphanomyces spp. identifies a new class of oomycete effector associated with host adaptation.</title>
        <authorList>
            <person name="Gaulin E."/>
        </authorList>
    </citation>
    <scope>NUCLEOTIDE SEQUENCE</scope>
    <source>
        <strain evidence="3">CBS 578.67</strain>
    </source>
</reference>
<dbReference type="PANTHER" id="PTHR43603:SF1">
    <property type="entry name" value="ZINC-REGULATED GTPASE METALLOPROTEIN ACTIVATOR 1"/>
    <property type="match status" value="1"/>
</dbReference>
<dbReference type="InterPro" id="IPR003495">
    <property type="entry name" value="CobW/HypB/UreG_nucleotide-bd"/>
</dbReference>
<dbReference type="Proteomes" id="UP000332933">
    <property type="component" value="Unassembled WGS sequence"/>
</dbReference>
<evidence type="ECO:0000259" key="2">
    <source>
        <dbReference type="Pfam" id="PF02492"/>
    </source>
</evidence>
<name>A0A485L3U6_9STRA</name>
<feature type="region of interest" description="Disordered" evidence="1">
    <location>
        <begin position="71"/>
        <end position="94"/>
    </location>
</feature>
<evidence type="ECO:0000313" key="4">
    <source>
        <dbReference type="EMBL" id="VFT91995.1"/>
    </source>
</evidence>
<reference evidence="4 5" key="1">
    <citation type="submission" date="2019-03" db="EMBL/GenBank/DDBJ databases">
        <authorList>
            <person name="Gaulin E."/>
            <person name="Dumas B."/>
        </authorList>
    </citation>
    <scope>NUCLEOTIDE SEQUENCE [LARGE SCALE GENOMIC DNA]</scope>
    <source>
        <strain evidence="4">CBS 568.67</strain>
    </source>
</reference>
<dbReference type="Gene3D" id="3.40.50.300">
    <property type="entry name" value="P-loop containing nucleotide triphosphate hydrolases"/>
    <property type="match status" value="1"/>
</dbReference>
<dbReference type="EMBL" id="VJMH01005634">
    <property type="protein sequence ID" value="KAF0693892.1"/>
    <property type="molecule type" value="Genomic_DNA"/>
</dbReference>
<gene>
    <name evidence="4" type="primary">Aste57867_15186</name>
    <name evidence="3" type="ORF">As57867_015130</name>
    <name evidence="4" type="ORF">ASTE57867_15186</name>
</gene>
<dbReference type="AlphaFoldDB" id="A0A485L3U6"/>